<sequence>MNEKHTKRAGMYWVEKKPYISVTTILGIIDKSAALLYWACGETYDAVILNPEISREEAISARKDVSQKAMGRGSAIHDLVEAYENIGEVRGQGGIYGGYARAFQSWINSHNPKVIEHERTVISKKYQYAGTLDMLVDVGGKQYLIDVKTQKDGRLFQEIQLQLSAYKNALSECGTEVAGMFGLALAEDGTFTYKEFVYELEPFLSAKNLYEWKNRSSLIKMGYYED</sequence>
<gene>
    <name evidence="1" type="ORF">UW63_C0087G0009</name>
</gene>
<reference evidence="1 2" key="1">
    <citation type="journal article" date="2015" name="Nature">
        <title>rRNA introns, odd ribosomes, and small enigmatic genomes across a large radiation of phyla.</title>
        <authorList>
            <person name="Brown C.T."/>
            <person name="Hug L.A."/>
            <person name="Thomas B.C."/>
            <person name="Sharon I."/>
            <person name="Castelle C.J."/>
            <person name="Singh A."/>
            <person name="Wilkins M.J."/>
            <person name="Williams K.H."/>
            <person name="Banfield J.F."/>
        </authorList>
    </citation>
    <scope>NUCLEOTIDE SEQUENCE [LARGE SCALE GENOMIC DNA]</scope>
</reference>
<evidence type="ECO:0000313" key="1">
    <source>
        <dbReference type="EMBL" id="KKT68114.1"/>
    </source>
</evidence>
<dbReference type="EMBL" id="LCJB01000087">
    <property type="protein sequence ID" value="KKT68114.1"/>
    <property type="molecule type" value="Genomic_DNA"/>
</dbReference>
<evidence type="ECO:0008006" key="3">
    <source>
        <dbReference type="Google" id="ProtNLM"/>
    </source>
</evidence>
<proteinExistence type="predicted"/>
<dbReference type="AlphaFoldDB" id="A0A0G1M8A0"/>
<dbReference type="InterPro" id="IPR011604">
    <property type="entry name" value="PDDEXK-like_dom_sf"/>
</dbReference>
<accession>A0A0G1M8A0</accession>
<organism evidence="1 2">
    <name type="scientific">Candidatus Uhrbacteria bacterium GW2011_GWF2_44_350</name>
    <dbReference type="NCBI Taxonomy" id="1619000"/>
    <lineage>
        <taxon>Bacteria</taxon>
        <taxon>Candidatus Uhriibacteriota</taxon>
    </lineage>
</organism>
<dbReference type="Proteomes" id="UP000034154">
    <property type="component" value="Unassembled WGS sequence"/>
</dbReference>
<comment type="caution">
    <text evidence="1">The sequence shown here is derived from an EMBL/GenBank/DDBJ whole genome shotgun (WGS) entry which is preliminary data.</text>
</comment>
<name>A0A0G1M8A0_9BACT</name>
<evidence type="ECO:0000313" key="2">
    <source>
        <dbReference type="Proteomes" id="UP000034154"/>
    </source>
</evidence>
<dbReference type="Gene3D" id="3.90.320.10">
    <property type="match status" value="1"/>
</dbReference>
<protein>
    <recommendedName>
        <fullName evidence="3">PD-(D/E)XK endonuclease-like domain-containing protein</fullName>
    </recommendedName>
</protein>